<dbReference type="InterPro" id="IPR004881">
    <property type="entry name" value="Ribosome_biogen_GTPase_RsgA"/>
</dbReference>
<comment type="cofactor">
    <cofactor evidence="3">
        <name>Zn(2+)</name>
        <dbReference type="ChEBI" id="CHEBI:29105"/>
    </cofactor>
    <text evidence="3">Binds 1 zinc ion per subunit.</text>
</comment>
<accession>A0A2T1E4X7</accession>
<dbReference type="NCBIfam" id="TIGR00157">
    <property type="entry name" value="ribosome small subunit-dependent GTPase A"/>
    <property type="match status" value="1"/>
</dbReference>
<comment type="similarity">
    <text evidence="3">Belongs to the TRAFAC class YlqF/YawG GTPase family. RsgA subfamily.</text>
</comment>
<proteinExistence type="inferred from homology"/>
<dbReference type="Gene3D" id="3.40.50.300">
    <property type="entry name" value="P-loop containing nucleotide triphosphate hydrolases"/>
    <property type="match status" value="1"/>
</dbReference>
<feature type="binding site" evidence="3">
    <location>
        <begin position="213"/>
        <end position="221"/>
    </location>
    <ligand>
        <name>GTP</name>
        <dbReference type="ChEBI" id="CHEBI:37565"/>
    </ligand>
</feature>
<dbReference type="HAMAP" id="MF_01820">
    <property type="entry name" value="GTPase_RsgA"/>
    <property type="match status" value="1"/>
</dbReference>
<dbReference type="InterPro" id="IPR010914">
    <property type="entry name" value="RsgA_GTPase_dom"/>
</dbReference>
<comment type="subunit">
    <text evidence="3">Monomer. Associates with 30S ribosomal subunit, binds 16S rRNA.</text>
</comment>
<keyword evidence="3" id="KW-0862">Zinc</keyword>
<feature type="domain" description="EngC GTPase" evidence="5">
    <location>
        <begin position="122"/>
        <end position="269"/>
    </location>
</feature>
<evidence type="ECO:0000256" key="1">
    <source>
        <dbReference type="ARBA" id="ARBA00022741"/>
    </source>
</evidence>
<reference evidence="8" key="1">
    <citation type="submission" date="2018-02" db="EMBL/GenBank/DDBJ databases">
        <authorList>
            <person name="Moore K."/>
            <person name="Momper L."/>
        </authorList>
    </citation>
    <scope>NUCLEOTIDE SEQUENCE [LARGE SCALE GENOMIC DNA]</scope>
    <source>
        <strain evidence="8">ULC18</strain>
    </source>
</reference>
<keyword evidence="3" id="KW-0479">Metal-binding</keyword>
<feature type="region of interest" description="Disordered" evidence="4">
    <location>
        <begin position="1"/>
        <end position="24"/>
    </location>
</feature>
<keyword evidence="3" id="KW-0378">Hydrolase</keyword>
<keyword evidence="3" id="KW-0963">Cytoplasm</keyword>
<keyword evidence="3" id="KW-0694">RNA-binding</keyword>
<dbReference type="InterPro" id="IPR030378">
    <property type="entry name" value="G_CP_dom"/>
</dbReference>
<keyword evidence="8" id="KW-1185">Reference proteome</keyword>
<feature type="region of interest" description="Disordered" evidence="4">
    <location>
        <begin position="340"/>
        <end position="367"/>
    </location>
</feature>
<dbReference type="Proteomes" id="UP000239576">
    <property type="component" value="Unassembled WGS sequence"/>
</dbReference>
<keyword evidence="3" id="KW-0690">Ribosome biogenesis</keyword>
<evidence type="ECO:0000313" key="7">
    <source>
        <dbReference type="EMBL" id="PSB27776.1"/>
    </source>
</evidence>
<keyword evidence="1 3" id="KW-0547">Nucleotide-binding</keyword>
<evidence type="ECO:0000259" key="5">
    <source>
        <dbReference type="PROSITE" id="PS50936"/>
    </source>
</evidence>
<feature type="binding site" evidence="3">
    <location>
        <position position="296"/>
    </location>
    <ligand>
        <name>Zn(2+)</name>
        <dbReference type="ChEBI" id="CHEBI:29105"/>
    </ligand>
</feature>
<dbReference type="Pfam" id="PF03193">
    <property type="entry name" value="RsgA_GTPase"/>
    <property type="match status" value="1"/>
</dbReference>
<sequence length="392" mass="43921">MSSELNDPLNAQSATEREAHSKPPLPLLGTVVAVQANYYHVQLDFSREPGVCQDGKAAQIASSRLSVPLMLLCTRRSRLKKIGQRVMVGDRVEVEEPDWDGGRGAIAHVLPRRSELDRPPVANADQLLLVFAMVEPTLDPHQLSHFLIKAETTQLQVCLCLNKSDLATADEREHWQNRLQHWGYRPILISVHQAIGLAALAAQLTDRVTIVSGPSGVGKSSLINQFVPNSDLRVATVSGKLGRGRHTTRHVELFELPTGGLLADTPGFNQPDLDCAPEDLANYFPEARKRLAEANCQFSDCLHRDEPNCVVRGDWERYEHYLHFLEAAIARQEALNKLGDSESTMKRKSDRAGEQYEPKLETKKYRRPSRRVLQQTLQNMRYDLKDASLDGD</sequence>
<evidence type="ECO:0000256" key="3">
    <source>
        <dbReference type="HAMAP-Rule" id="MF_01820"/>
    </source>
</evidence>
<feature type="binding site" evidence="3">
    <location>
        <begin position="162"/>
        <end position="165"/>
    </location>
    <ligand>
        <name>GTP</name>
        <dbReference type="ChEBI" id="CHEBI:37565"/>
    </ligand>
</feature>
<dbReference type="PROSITE" id="PS51721">
    <property type="entry name" value="G_CP"/>
    <property type="match status" value="1"/>
</dbReference>
<dbReference type="PANTHER" id="PTHR32120:SF11">
    <property type="entry name" value="SMALL RIBOSOMAL SUBUNIT BIOGENESIS GTPASE RSGA 1, MITOCHONDRIAL-RELATED"/>
    <property type="match status" value="1"/>
</dbReference>
<dbReference type="NCBIfam" id="NF008932">
    <property type="entry name" value="PRK12289.1"/>
    <property type="match status" value="1"/>
</dbReference>
<comment type="subcellular location">
    <subcellularLocation>
        <location evidence="3">Cytoplasm</location>
    </subcellularLocation>
</comment>
<dbReference type="GO" id="GO:0046872">
    <property type="term" value="F:metal ion binding"/>
    <property type="evidence" value="ECO:0007669"/>
    <property type="project" value="UniProtKB-KW"/>
</dbReference>
<name>A0A2T1E4X7_9CYAN</name>
<dbReference type="Gene3D" id="1.10.40.50">
    <property type="entry name" value="Probable gtpase engc, domain 3"/>
    <property type="match status" value="1"/>
</dbReference>
<dbReference type="OrthoDB" id="9809485at2"/>
<dbReference type="GO" id="GO:0019843">
    <property type="term" value="F:rRNA binding"/>
    <property type="evidence" value="ECO:0007669"/>
    <property type="project" value="UniProtKB-KW"/>
</dbReference>
<dbReference type="RefSeq" id="WP_106257186.1">
    <property type="nucleotide sequence ID" value="NZ_CAWNSW010000089.1"/>
</dbReference>
<comment type="function">
    <text evidence="3">One of several proteins that assist in the late maturation steps of the functional core of the 30S ribosomal subunit. Helps release RbfA from mature subunits. May play a role in the assembly of ribosomal proteins into the subunit. Circularly permuted GTPase that catalyzes slow GTP hydrolysis, GTPase activity is stimulated by the 30S ribosomal subunit.</text>
</comment>
<feature type="binding site" evidence="3">
    <location>
        <position position="301"/>
    </location>
    <ligand>
        <name>Zn(2+)</name>
        <dbReference type="ChEBI" id="CHEBI:29105"/>
    </ligand>
</feature>
<dbReference type="PANTHER" id="PTHR32120">
    <property type="entry name" value="SMALL RIBOSOMAL SUBUNIT BIOGENESIS GTPASE RSGA"/>
    <property type="match status" value="1"/>
</dbReference>
<feature type="compositionally biased region" description="Basic and acidic residues" evidence="4">
    <location>
        <begin position="340"/>
        <end position="363"/>
    </location>
</feature>
<dbReference type="InterPro" id="IPR027417">
    <property type="entry name" value="P-loop_NTPase"/>
</dbReference>
<dbReference type="EC" id="3.6.1.-" evidence="3"/>
<evidence type="ECO:0000259" key="6">
    <source>
        <dbReference type="PROSITE" id="PS51721"/>
    </source>
</evidence>
<comment type="caution">
    <text evidence="7">The sequence shown here is derived from an EMBL/GenBank/DDBJ whole genome shotgun (WGS) entry which is preliminary data.</text>
</comment>
<dbReference type="PROSITE" id="PS50936">
    <property type="entry name" value="ENGC_GTPASE"/>
    <property type="match status" value="1"/>
</dbReference>
<dbReference type="GO" id="GO:0005525">
    <property type="term" value="F:GTP binding"/>
    <property type="evidence" value="ECO:0007669"/>
    <property type="project" value="UniProtKB-UniRule"/>
</dbReference>
<reference evidence="7 8" key="2">
    <citation type="submission" date="2018-03" db="EMBL/GenBank/DDBJ databases">
        <title>The ancient ancestry and fast evolution of plastids.</title>
        <authorList>
            <person name="Moore K.R."/>
            <person name="Magnabosco C."/>
            <person name="Momper L."/>
            <person name="Gold D.A."/>
            <person name="Bosak T."/>
            <person name="Fournier G.P."/>
        </authorList>
    </citation>
    <scope>NUCLEOTIDE SEQUENCE [LARGE SCALE GENOMIC DNA]</scope>
    <source>
        <strain evidence="7 8">ULC18</strain>
    </source>
</reference>
<gene>
    <name evidence="3 7" type="primary">rsgA</name>
    <name evidence="7" type="ORF">C7B82_15425</name>
</gene>
<organism evidence="7 8">
    <name type="scientific">Stenomitos frigidus ULC18</name>
    <dbReference type="NCBI Taxonomy" id="2107698"/>
    <lineage>
        <taxon>Bacteria</taxon>
        <taxon>Bacillati</taxon>
        <taxon>Cyanobacteriota</taxon>
        <taxon>Cyanophyceae</taxon>
        <taxon>Leptolyngbyales</taxon>
        <taxon>Leptolyngbyaceae</taxon>
        <taxon>Stenomitos</taxon>
    </lineage>
</organism>
<feature type="binding site" evidence="3">
    <location>
        <position position="309"/>
    </location>
    <ligand>
        <name>Zn(2+)</name>
        <dbReference type="ChEBI" id="CHEBI:29105"/>
    </ligand>
</feature>
<dbReference type="Gene3D" id="2.40.50.140">
    <property type="entry name" value="Nucleic acid-binding proteins"/>
    <property type="match status" value="1"/>
</dbReference>
<protein>
    <recommendedName>
        <fullName evidence="3">Small ribosomal subunit biogenesis GTPase RsgA</fullName>
        <ecNumber evidence="3">3.6.1.-</ecNumber>
    </recommendedName>
</protein>
<evidence type="ECO:0000313" key="8">
    <source>
        <dbReference type="Proteomes" id="UP000239576"/>
    </source>
</evidence>
<feature type="compositionally biased region" description="Polar residues" evidence="4">
    <location>
        <begin position="1"/>
        <end position="14"/>
    </location>
</feature>
<keyword evidence="2 3" id="KW-0342">GTP-binding</keyword>
<keyword evidence="3" id="KW-0699">rRNA-binding</keyword>
<dbReference type="AlphaFoldDB" id="A0A2T1E4X7"/>
<feature type="binding site" evidence="3">
    <location>
        <position position="303"/>
    </location>
    <ligand>
        <name>Zn(2+)</name>
        <dbReference type="ChEBI" id="CHEBI:29105"/>
    </ligand>
</feature>
<dbReference type="GO" id="GO:0042274">
    <property type="term" value="P:ribosomal small subunit biogenesis"/>
    <property type="evidence" value="ECO:0007669"/>
    <property type="project" value="UniProtKB-UniRule"/>
</dbReference>
<dbReference type="GO" id="GO:0003924">
    <property type="term" value="F:GTPase activity"/>
    <property type="evidence" value="ECO:0007669"/>
    <property type="project" value="UniProtKB-UniRule"/>
</dbReference>
<dbReference type="SUPFAM" id="SSF52540">
    <property type="entry name" value="P-loop containing nucleoside triphosphate hydrolases"/>
    <property type="match status" value="1"/>
</dbReference>
<evidence type="ECO:0000256" key="2">
    <source>
        <dbReference type="ARBA" id="ARBA00023134"/>
    </source>
</evidence>
<feature type="domain" description="CP-type G" evidence="6">
    <location>
        <begin position="113"/>
        <end position="271"/>
    </location>
</feature>
<dbReference type="InterPro" id="IPR012340">
    <property type="entry name" value="NA-bd_OB-fold"/>
</dbReference>
<evidence type="ECO:0000256" key="4">
    <source>
        <dbReference type="SAM" id="MobiDB-lite"/>
    </source>
</evidence>
<dbReference type="GO" id="GO:0005737">
    <property type="term" value="C:cytoplasm"/>
    <property type="evidence" value="ECO:0007669"/>
    <property type="project" value="UniProtKB-SubCell"/>
</dbReference>
<dbReference type="EMBL" id="PVWK01000084">
    <property type="protein sequence ID" value="PSB27776.1"/>
    <property type="molecule type" value="Genomic_DNA"/>
</dbReference>
<dbReference type="CDD" id="cd01854">
    <property type="entry name" value="YjeQ_EngC"/>
    <property type="match status" value="1"/>
</dbReference>
<dbReference type="SUPFAM" id="SSF50249">
    <property type="entry name" value="Nucleic acid-binding proteins"/>
    <property type="match status" value="1"/>
</dbReference>